<evidence type="ECO:0000256" key="3">
    <source>
        <dbReference type="ARBA" id="ARBA00022553"/>
    </source>
</evidence>
<feature type="transmembrane region" description="Helical" evidence="10">
    <location>
        <begin position="40"/>
        <end position="63"/>
    </location>
</feature>
<evidence type="ECO:0000313" key="13">
    <source>
        <dbReference type="EMBL" id="MCG5031406.1"/>
    </source>
</evidence>
<dbReference type="EMBL" id="JAKNCT010000009">
    <property type="protein sequence ID" value="MCG5031406.1"/>
    <property type="molecule type" value="Genomic_DNA"/>
</dbReference>
<dbReference type="SMART" id="SM00387">
    <property type="entry name" value="HATPase_c"/>
    <property type="match status" value="1"/>
</dbReference>
<dbReference type="InterPro" id="IPR036097">
    <property type="entry name" value="HisK_dim/P_sf"/>
</dbReference>
<dbReference type="CDD" id="cd00075">
    <property type="entry name" value="HATPase"/>
    <property type="match status" value="1"/>
</dbReference>
<feature type="transmembrane region" description="Helical" evidence="10">
    <location>
        <begin position="162"/>
        <end position="181"/>
    </location>
</feature>
<dbReference type="InterPro" id="IPR011006">
    <property type="entry name" value="CheY-like_superfamily"/>
</dbReference>
<keyword evidence="3 7" id="KW-0597">Phosphoprotein</keyword>
<feature type="transmembrane region" description="Helical" evidence="10">
    <location>
        <begin position="136"/>
        <end position="155"/>
    </location>
</feature>
<dbReference type="Gene3D" id="3.40.50.2300">
    <property type="match status" value="1"/>
</dbReference>
<evidence type="ECO:0000256" key="5">
    <source>
        <dbReference type="ARBA" id="ARBA00022777"/>
    </source>
</evidence>
<dbReference type="EC" id="2.7.13.3" evidence="2"/>
<organism evidence="13 14">
    <name type="scientific">Mesosutterella porci</name>
    <dbReference type="NCBI Taxonomy" id="2915351"/>
    <lineage>
        <taxon>Bacteria</taxon>
        <taxon>Pseudomonadati</taxon>
        <taxon>Pseudomonadota</taxon>
        <taxon>Betaproteobacteria</taxon>
        <taxon>Burkholderiales</taxon>
        <taxon>Sutterellaceae</taxon>
        <taxon>Mesosutterella</taxon>
    </lineage>
</organism>
<dbReference type="CDD" id="cd00082">
    <property type="entry name" value="HisKA"/>
    <property type="match status" value="1"/>
</dbReference>
<evidence type="ECO:0000256" key="9">
    <source>
        <dbReference type="SAM" id="MobiDB-lite"/>
    </source>
</evidence>
<reference evidence="13 14" key="1">
    <citation type="submission" date="2022-02" db="EMBL/GenBank/DDBJ databases">
        <title>Mesosutterella porci, a novel member of the family Sutterellaceae from pig feces.</title>
        <authorList>
            <person name="Wylensek D."/>
            <person name="Clavel T."/>
        </authorList>
    </citation>
    <scope>NUCLEOTIDE SEQUENCE [LARGE SCALE GENOMIC DNA]</scope>
    <source>
        <strain evidence="14">oilRF-744-wt-GAM-9</strain>
    </source>
</reference>
<dbReference type="Pfam" id="PF00512">
    <property type="entry name" value="HisKA"/>
    <property type="match status" value="1"/>
</dbReference>
<dbReference type="InterPro" id="IPR001789">
    <property type="entry name" value="Sig_transdc_resp-reg_receiver"/>
</dbReference>
<dbReference type="GO" id="GO:0016301">
    <property type="term" value="F:kinase activity"/>
    <property type="evidence" value="ECO:0007669"/>
    <property type="project" value="UniProtKB-KW"/>
</dbReference>
<dbReference type="InterPro" id="IPR003661">
    <property type="entry name" value="HisK_dim/P_dom"/>
</dbReference>
<keyword evidence="8" id="KW-0175">Coiled coil</keyword>
<dbReference type="InterPro" id="IPR050736">
    <property type="entry name" value="Sensor_HK_Regulatory"/>
</dbReference>
<dbReference type="InterPro" id="IPR036890">
    <property type="entry name" value="HATPase_C_sf"/>
</dbReference>
<keyword evidence="10" id="KW-1133">Transmembrane helix</keyword>
<dbReference type="PANTHER" id="PTHR43711">
    <property type="entry name" value="TWO-COMPONENT HISTIDINE KINASE"/>
    <property type="match status" value="1"/>
</dbReference>
<dbReference type="InterPro" id="IPR004358">
    <property type="entry name" value="Sig_transdc_His_kin-like_C"/>
</dbReference>
<sequence>MGAKLNAFRSSVRRVFGISGGREALAHRTSRVLSQQLERAMNVIAVPLILEGASAALLIFSLWDHAPRLILLIWGSVIALSIAASIEFYRRFMADKARVARIRFWLRAQMAHSVITGLLWGVAGSVFPFFDSSIVSLVSPVTAVVVVALGSWPFYAMWLPGLSVFSLLSLGATGLSLIGSYFFTNQLYATVFFLALIAVILYSGLKLNELMTSSILAESENRKLLQRLERERNTAEAARREAEEGSRRRAAFFRAANHDLRQPLQAMGIYLQILRMKKTPDTAPAIEQLSVCAGSISTLVEQILALSRMTADDFTVHRELVSVSALLRALASEFAPVAAEKGVSLSIRPLELRIDTDRLLVSRALRNLVSNAIKYCGSARPEGGEVIVAARRCPAGRVRICVYDNGPGIPREEREKVFHSFYRGSAGRSGPGGYGLGLAIVSAICRRLGIGLSVGSLLGRGTVFRMEFGAAERSEPAGVAPARRAAGPEAVQPLPRRVLFLEDNSAVRRSVSELLRSWGAEVVAEPFFSPQLTERMKAFKPEVLLTDYDLGEGVPNGIDSCLTLAHELRTPLPAVVLTAVPDGVIEEAWRERLPTRGLAEMPEILQKPAGEAELNSALRRACESGSTGSGPRSQAPLPDFSRYPA</sequence>
<accession>A0ABS9MS12</accession>
<comment type="catalytic activity">
    <reaction evidence="1">
        <text>ATP + protein L-histidine = ADP + protein N-phospho-L-histidine.</text>
        <dbReference type="EC" id="2.7.13.3"/>
    </reaction>
</comment>
<dbReference type="RefSeq" id="WP_237979140.1">
    <property type="nucleotide sequence ID" value="NZ_JAKNCT010000009.1"/>
</dbReference>
<dbReference type="InterPro" id="IPR003594">
    <property type="entry name" value="HATPase_dom"/>
</dbReference>
<protein>
    <recommendedName>
        <fullName evidence="2">histidine kinase</fullName>
        <ecNumber evidence="2">2.7.13.3</ecNumber>
    </recommendedName>
</protein>
<feature type="transmembrane region" description="Helical" evidence="10">
    <location>
        <begin position="69"/>
        <end position="89"/>
    </location>
</feature>
<dbReference type="SUPFAM" id="SSF52172">
    <property type="entry name" value="CheY-like"/>
    <property type="match status" value="1"/>
</dbReference>
<dbReference type="InterPro" id="IPR005467">
    <property type="entry name" value="His_kinase_dom"/>
</dbReference>
<evidence type="ECO:0000256" key="4">
    <source>
        <dbReference type="ARBA" id="ARBA00022679"/>
    </source>
</evidence>
<evidence type="ECO:0000256" key="6">
    <source>
        <dbReference type="ARBA" id="ARBA00023012"/>
    </source>
</evidence>
<evidence type="ECO:0000256" key="10">
    <source>
        <dbReference type="SAM" id="Phobius"/>
    </source>
</evidence>
<dbReference type="SMART" id="SM00388">
    <property type="entry name" value="HisKA"/>
    <property type="match status" value="1"/>
</dbReference>
<keyword evidence="4" id="KW-0808">Transferase</keyword>
<keyword evidence="6" id="KW-0902">Two-component regulatory system</keyword>
<dbReference type="Gene3D" id="1.10.287.130">
    <property type="match status" value="1"/>
</dbReference>
<evidence type="ECO:0000256" key="1">
    <source>
        <dbReference type="ARBA" id="ARBA00000085"/>
    </source>
</evidence>
<dbReference type="Gene3D" id="3.30.565.10">
    <property type="entry name" value="Histidine kinase-like ATPase, C-terminal domain"/>
    <property type="match status" value="1"/>
</dbReference>
<feature type="domain" description="Histidine kinase" evidence="11">
    <location>
        <begin position="255"/>
        <end position="472"/>
    </location>
</feature>
<evidence type="ECO:0000259" key="11">
    <source>
        <dbReference type="PROSITE" id="PS50109"/>
    </source>
</evidence>
<proteinExistence type="predicted"/>
<feature type="coiled-coil region" evidence="8">
    <location>
        <begin position="218"/>
        <end position="248"/>
    </location>
</feature>
<feature type="transmembrane region" description="Helical" evidence="10">
    <location>
        <begin position="187"/>
        <end position="205"/>
    </location>
</feature>
<evidence type="ECO:0000259" key="12">
    <source>
        <dbReference type="PROSITE" id="PS50110"/>
    </source>
</evidence>
<evidence type="ECO:0000256" key="2">
    <source>
        <dbReference type="ARBA" id="ARBA00012438"/>
    </source>
</evidence>
<feature type="region of interest" description="Disordered" evidence="9">
    <location>
        <begin position="618"/>
        <end position="645"/>
    </location>
</feature>
<evidence type="ECO:0000313" key="14">
    <source>
        <dbReference type="Proteomes" id="UP001297600"/>
    </source>
</evidence>
<dbReference type="PRINTS" id="PR00344">
    <property type="entry name" value="BCTRLSENSOR"/>
</dbReference>
<dbReference type="PROSITE" id="PS50110">
    <property type="entry name" value="RESPONSE_REGULATORY"/>
    <property type="match status" value="1"/>
</dbReference>
<gene>
    <name evidence="13" type="ORF">MAF45_08135</name>
</gene>
<keyword evidence="5 13" id="KW-0418">Kinase</keyword>
<comment type="caution">
    <text evidence="13">The sequence shown here is derived from an EMBL/GenBank/DDBJ whole genome shotgun (WGS) entry which is preliminary data.</text>
</comment>
<dbReference type="Proteomes" id="UP001297600">
    <property type="component" value="Unassembled WGS sequence"/>
</dbReference>
<name>A0ABS9MS12_9BURK</name>
<feature type="modified residue" description="4-aspartylphosphate" evidence="7">
    <location>
        <position position="547"/>
    </location>
</feature>
<evidence type="ECO:0000256" key="7">
    <source>
        <dbReference type="PROSITE-ProRule" id="PRU00169"/>
    </source>
</evidence>
<dbReference type="Pfam" id="PF02518">
    <property type="entry name" value="HATPase_c"/>
    <property type="match status" value="1"/>
</dbReference>
<dbReference type="PANTHER" id="PTHR43711:SF28">
    <property type="entry name" value="SENSOR HISTIDINE KINASE YXDK"/>
    <property type="match status" value="1"/>
</dbReference>
<dbReference type="PROSITE" id="PS50109">
    <property type="entry name" value="HIS_KIN"/>
    <property type="match status" value="1"/>
</dbReference>
<keyword evidence="14" id="KW-1185">Reference proteome</keyword>
<keyword evidence="10" id="KW-0812">Transmembrane</keyword>
<feature type="transmembrane region" description="Helical" evidence="10">
    <location>
        <begin position="110"/>
        <end position="130"/>
    </location>
</feature>
<feature type="domain" description="Response regulatory" evidence="12">
    <location>
        <begin position="497"/>
        <end position="622"/>
    </location>
</feature>
<keyword evidence="10" id="KW-0472">Membrane</keyword>
<dbReference type="SUPFAM" id="SSF55874">
    <property type="entry name" value="ATPase domain of HSP90 chaperone/DNA topoisomerase II/histidine kinase"/>
    <property type="match status" value="1"/>
</dbReference>
<evidence type="ECO:0000256" key="8">
    <source>
        <dbReference type="SAM" id="Coils"/>
    </source>
</evidence>
<dbReference type="SUPFAM" id="SSF47384">
    <property type="entry name" value="Homodimeric domain of signal transducing histidine kinase"/>
    <property type="match status" value="1"/>
</dbReference>